<name>A0AA39X529_9PEZI</name>
<dbReference type="Proteomes" id="UP001175000">
    <property type="component" value="Unassembled WGS sequence"/>
</dbReference>
<evidence type="ECO:0000256" key="6">
    <source>
        <dbReference type="ARBA" id="ARBA00022737"/>
    </source>
</evidence>
<dbReference type="Pfam" id="PF13365">
    <property type="entry name" value="Trypsin_2"/>
    <property type="match status" value="1"/>
</dbReference>
<dbReference type="CDD" id="cd06786">
    <property type="entry name" value="cpPDZ1_ScNma111-like"/>
    <property type="match status" value="1"/>
</dbReference>
<evidence type="ECO:0000313" key="8">
    <source>
        <dbReference type="EMBL" id="KAK0627087.1"/>
    </source>
</evidence>
<feature type="domain" description="PDZ-like" evidence="7">
    <location>
        <begin position="325"/>
        <end position="393"/>
    </location>
</feature>
<comment type="similarity">
    <text evidence="2">Belongs to the peptidase S1C family.</text>
</comment>
<comment type="function">
    <text evidence="1">Nuclear serine protease which mediates apoptosis.</text>
</comment>
<protein>
    <recommendedName>
        <fullName evidence="3">Pro-apoptotic serine protease NMA111</fullName>
    </recommendedName>
    <alternativeName>
        <fullName evidence="4">Pro-apoptotic serine protease nma111</fullName>
    </alternativeName>
</protein>
<comment type="caution">
    <text evidence="8">The sequence shown here is derived from an EMBL/GenBank/DDBJ whole genome shotgun (WGS) entry which is preliminary data.</text>
</comment>
<dbReference type="EMBL" id="JAULSU010000002">
    <property type="protein sequence ID" value="KAK0627087.1"/>
    <property type="molecule type" value="Genomic_DNA"/>
</dbReference>
<keyword evidence="5" id="KW-0053">Apoptosis</keyword>
<dbReference type="AlphaFoldDB" id="A0AA39X529"/>
<dbReference type="Pfam" id="PF12812">
    <property type="entry name" value="PDZ_1"/>
    <property type="match status" value="2"/>
</dbReference>
<proteinExistence type="inferred from homology"/>
<dbReference type="InterPro" id="IPR001940">
    <property type="entry name" value="Peptidase_S1C"/>
</dbReference>
<keyword evidence="6" id="KW-0677">Repeat</keyword>
<organism evidence="8 9">
    <name type="scientific">Immersiella caudata</name>
    <dbReference type="NCBI Taxonomy" id="314043"/>
    <lineage>
        <taxon>Eukaryota</taxon>
        <taxon>Fungi</taxon>
        <taxon>Dikarya</taxon>
        <taxon>Ascomycota</taxon>
        <taxon>Pezizomycotina</taxon>
        <taxon>Sordariomycetes</taxon>
        <taxon>Sordariomycetidae</taxon>
        <taxon>Sordariales</taxon>
        <taxon>Lasiosphaeriaceae</taxon>
        <taxon>Immersiella</taxon>
    </lineage>
</organism>
<dbReference type="InterPro" id="IPR036034">
    <property type="entry name" value="PDZ_sf"/>
</dbReference>
<reference evidence="8" key="1">
    <citation type="submission" date="2023-06" db="EMBL/GenBank/DDBJ databases">
        <title>Genome-scale phylogeny and comparative genomics of the fungal order Sordariales.</title>
        <authorList>
            <consortium name="Lawrence Berkeley National Laboratory"/>
            <person name="Hensen N."/>
            <person name="Bonometti L."/>
            <person name="Westerberg I."/>
            <person name="Brannstrom I.O."/>
            <person name="Guillou S."/>
            <person name="Cros-Aarteil S."/>
            <person name="Calhoun S."/>
            <person name="Haridas S."/>
            <person name="Kuo A."/>
            <person name="Mondo S."/>
            <person name="Pangilinan J."/>
            <person name="Riley R."/>
            <person name="Labutti K."/>
            <person name="Andreopoulos B."/>
            <person name="Lipzen A."/>
            <person name="Chen C."/>
            <person name="Yanf M."/>
            <person name="Daum C."/>
            <person name="Ng V."/>
            <person name="Clum A."/>
            <person name="Steindorff A."/>
            <person name="Ohm R."/>
            <person name="Martin F."/>
            <person name="Silar P."/>
            <person name="Natvig D."/>
            <person name="Lalanne C."/>
            <person name="Gautier V."/>
            <person name="Ament-Velasquez S.L."/>
            <person name="Kruys A."/>
            <person name="Hutchinson M.I."/>
            <person name="Powell A.J."/>
            <person name="Barry K."/>
            <person name="Miller A.N."/>
            <person name="Grigoriev I.V."/>
            <person name="Debuchy R."/>
            <person name="Gladieux P."/>
            <person name="Thoren M.H."/>
            <person name="Johannesson H."/>
        </authorList>
    </citation>
    <scope>NUCLEOTIDE SEQUENCE</scope>
    <source>
        <strain evidence="8">CBS 606.72</strain>
    </source>
</reference>
<dbReference type="InterPro" id="IPR009003">
    <property type="entry name" value="Peptidase_S1_PA"/>
</dbReference>
<evidence type="ECO:0000256" key="4">
    <source>
        <dbReference type="ARBA" id="ARBA00021524"/>
    </source>
</evidence>
<sequence>MESDSAARSHKYPTNYDEDSRIRVADTNKWQSSIKKVICSVVSVHFRFTRSFDTEHAGSFKASGFIVDSERGYILTNRHVVGPGPFRGVVVLSNHEEADAYPVYCDPVHDFGYLKFDPKAIQHMLVTSLPLRPDLAKVGTDIRMVGNDAGETLSILTGASSAATGGSSGSPVVNLDGYAVALQAGGRGDSASTNYFLPLDRPLRALECLQKGKPITRGDIQCKFQLRPFNECRRFGLSSEWESQIRQTFPNENGMLVVDTVLPEGPSDRKLDVGDVLIKVNGNLLIQFIRLDDILDSTVGQTLKFLILREGKEVEVEIEVGDLHKITPDRFVSVSGGIFQEVSYQLACRYKVACKGVYYWCADDEGWFILSVDHAELPELGRFIEVASSIPDRERCVVRYRTLQDPYKINTCVIKIDRHWREEMELAVRNDELGLWDFSSLADPLPPAAPIPQEGTFGELTAAYPGSELVQSFVYIECTTPLALDGIPKDVISGWGLVIDADKGMVITSRETVPHGLCDISITIADSIIVEGKVVFFHPMQGYVIIGAILSTEEINQGASTYFIGHNNNNTGQIVHTATTVTEICITAIPVNTDSPTYRAINIDTIKIETRLSKMCNSGVLWLGCRGESGIYCIGLATPAISHVVHQIRSGIVPKLRILPVEFGTVRMTEAGDMGVPKEWIRKFSLVKKAHRRPLIVKRRAHTSQEQGGDELLEGDIPLYLGDKVISKISDLDVMYSQEVLDVTVIRHGQEVRLELSTIAADDLETDRVVLFCGATLQAPHHAVQQLIGPLPSEVYVSDYTPGSPADQYGLKDATFITHVNDEPTPNLDFFAAAHVEIPDNIYFRLRAVTSDGVKHVITIKKDEHFFPSVQWIKDSDRGWRRVSRECGQP</sequence>
<dbReference type="Gene3D" id="2.40.10.120">
    <property type="match status" value="1"/>
</dbReference>
<evidence type="ECO:0000256" key="3">
    <source>
        <dbReference type="ARBA" id="ARBA00020338"/>
    </source>
</evidence>
<keyword evidence="9" id="KW-1185">Reference proteome</keyword>
<evidence type="ECO:0000259" key="7">
    <source>
        <dbReference type="Pfam" id="PF12812"/>
    </source>
</evidence>
<dbReference type="PANTHER" id="PTHR46366">
    <property type="entry name" value="PRO-APOPTOTIC SERINE PROTEASE NMA111"/>
    <property type="match status" value="1"/>
</dbReference>
<accession>A0AA39X529</accession>
<dbReference type="GO" id="GO:0006915">
    <property type="term" value="P:apoptotic process"/>
    <property type="evidence" value="ECO:0007669"/>
    <property type="project" value="UniProtKB-KW"/>
</dbReference>
<dbReference type="Gene3D" id="2.30.42.10">
    <property type="match status" value="2"/>
</dbReference>
<dbReference type="PANTHER" id="PTHR46366:SF8">
    <property type="entry name" value="PRO-APOPTOTIC SERINE PROTEASE NMA111"/>
    <property type="match status" value="1"/>
</dbReference>
<evidence type="ECO:0000256" key="2">
    <source>
        <dbReference type="ARBA" id="ARBA00010541"/>
    </source>
</evidence>
<evidence type="ECO:0000313" key="9">
    <source>
        <dbReference type="Proteomes" id="UP001175000"/>
    </source>
</evidence>
<evidence type="ECO:0000256" key="5">
    <source>
        <dbReference type="ARBA" id="ARBA00022703"/>
    </source>
</evidence>
<evidence type="ECO:0000256" key="1">
    <source>
        <dbReference type="ARBA" id="ARBA00002558"/>
    </source>
</evidence>
<gene>
    <name evidence="8" type="ORF">B0T14DRAFT_535080</name>
</gene>
<dbReference type="InterPro" id="IPR025926">
    <property type="entry name" value="PDZ-like_dom"/>
</dbReference>
<dbReference type="PRINTS" id="PR00834">
    <property type="entry name" value="PROTEASES2C"/>
</dbReference>
<dbReference type="SUPFAM" id="SSF50156">
    <property type="entry name" value="PDZ domain-like"/>
    <property type="match status" value="2"/>
</dbReference>
<feature type="domain" description="PDZ-like" evidence="7">
    <location>
        <begin position="764"/>
        <end position="841"/>
    </location>
</feature>
<dbReference type="SUPFAM" id="SSF50494">
    <property type="entry name" value="Trypsin-like serine proteases"/>
    <property type="match status" value="2"/>
</dbReference>
<dbReference type="GO" id="GO:0004252">
    <property type="term" value="F:serine-type endopeptidase activity"/>
    <property type="evidence" value="ECO:0007669"/>
    <property type="project" value="InterPro"/>
</dbReference>
<dbReference type="GO" id="GO:0006508">
    <property type="term" value="P:proteolysis"/>
    <property type="evidence" value="ECO:0007669"/>
    <property type="project" value="InterPro"/>
</dbReference>